<protein>
    <submittedName>
        <fullName evidence="1">Uncharacterized protein</fullName>
    </submittedName>
</protein>
<dbReference type="AlphaFoldDB" id="V5SGI4"/>
<sequence>MDDTLVGRIVDTTAEIYLTSSSNVRIFEADVLLGQIWETGDARFTDERSALRSLEKRLTASWKASGRTARGAHDLLPK</sequence>
<dbReference type="KEGG" id="hni:W911_04845"/>
<reference evidence="1 2" key="1">
    <citation type="journal article" date="2014" name="Genome Announc.">
        <title>Complete Genome Sequence of Hyphomicrobium nitrativorans Strain NL23, a Denitrifying Bacterium Isolated from Biofilm of a Methanol-Fed Denitrification System Treating Seawater at the Montreal Biodome.</title>
        <authorList>
            <person name="Martineau C."/>
            <person name="Villeneuve C."/>
            <person name="Mauffrey F."/>
            <person name="Villemur R."/>
        </authorList>
    </citation>
    <scope>NUCLEOTIDE SEQUENCE [LARGE SCALE GENOMIC DNA]</scope>
    <source>
        <strain evidence="1">NL23</strain>
    </source>
</reference>
<dbReference type="EMBL" id="CP006912">
    <property type="protein sequence ID" value="AHB49976.1"/>
    <property type="molecule type" value="Genomic_DNA"/>
</dbReference>
<evidence type="ECO:0000313" key="2">
    <source>
        <dbReference type="Proteomes" id="UP000018542"/>
    </source>
</evidence>
<accession>V5SGI4</accession>
<keyword evidence="2" id="KW-1185">Reference proteome</keyword>
<organism evidence="1 2">
    <name type="scientific">Hyphomicrobium nitrativorans NL23</name>
    <dbReference type="NCBI Taxonomy" id="1029756"/>
    <lineage>
        <taxon>Bacteria</taxon>
        <taxon>Pseudomonadati</taxon>
        <taxon>Pseudomonadota</taxon>
        <taxon>Alphaproteobacteria</taxon>
        <taxon>Hyphomicrobiales</taxon>
        <taxon>Hyphomicrobiaceae</taxon>
        <taxon>Hyphomicrobium</taxon>
    </lineage>
</organism>
<proteinExistence type="predicted"/>
<dbReference type="STRING" id="1029756.W911_04845"/>
<dbReference type="HOGENOM" id="CLU_2617227_0_0_5"/>
<name>V5SGI4_9HYPH</name>
<gene>
    <name evidence="1" type="ORF">W911_04845</name>
</gene>
<dbReference type="PATRIC" id="fig|1029756.8.peg.1018"/>
<dbReference type="Proteomes" id="UP000018542">
    <property type="component" value="Chromosome"/>
</dbReference>
<evidence type="ECO:0000313" key="1">
    <source>
        <dbReference type="EMBL" id="AHB49976.1"/>
    </source>
</evidence>